<organism evidence="1 2">
    <name type="scientific">Eikenella longinqua</name>
    <dbReference type="NCBI Taxonomy" id="1795827"/>
    <lineage>
        <taxon>Bacteria</taxon>
        <taxon>Pseudomonadati</taxon>
        <taxon>Pseudomonadota</taxon>
        <taxon>Betaproteobacteria</taxon>
        <taxon>Neisseriales</taxon>
        <taxon>Neisseriaceae</taxon>
        <taxon>Eikenella</taxon>
    </lineage>
</organism>
<dbReference type="AlphaFoldDB" id="A0A1A9RWM2"/>
<reference evidence="2" key="1">
    <citation type="submission" date="2016-05" db="EMBL/GenBank/DDBJ databases">
        <title>Draft genome of Corynebacterium afermentans subsp. afermentans LCDC 88199T.</title>
        <authorList>
            <person name="Bernier A.-M."/>
            <person name="Bernard K."/>
        </authorList>
    </citation>
    <scope>NUCLEOTIDE SEQUENCE [LARGE SCALE GENOMIC DNA]</scope>
    <source>
        <strain evidence="2">NML02-A-017</strain>
    </source>
</reference>
<proteinExistence type="predicted"/>
<protein>
    <submittedName>
        <fullName evidence="1">Uncharacterized protein</fullName>
    </submittedName>
</protein>
<accession>A0A1A9RWM2</accession>
<dbReference type="EMBL" id="LXSL01000025">
    <property type="protein sequence ID" value="OAM27147.1"/>
    <property type="molecule type" value="Genomic_DNA"/>
</dbReference>
<evidence type="ECO:0000313" key="1">
    <source>
        <dbReference type="EMBL" id="OAM27147.1"/>
    </source>
</evidence>
<dbReference type="STRING" id="1795827.A7P95_07090"/>
<keyword evidence="2" id="KW-1185">Reference proteome</keyword>
<gene>
    <name evidence="1" type="ORF">A7P95_07090</name>
</gene>
<name>A0A1A9RWM2_9NEIS</name>
<evidence type="ECO:0000313" key="2">
    <source>
        <dbReference type="Proteomes" id="UP000077885"/>
    </source>
</evidence>
<dbReference type="Proteomes" id="UP000077885">
    <property type="component" value="Unassembled WGS sequence"/>
</dbReference>
<sequence>MRGRGYLKNGGLCFDWVEMWISFRAGFVSIALKPAFSFAEAHVLASLKLALSGSQYAGCASEVIHYFALAARGKRRGFVLASLRARG</sequence>
<comment type="caution">
    <text evidence="1">The sequence shown here is derived from an EMBL/GenBank/DDBJ whole genome shotgun (WGS) entry which is preliminary data.</text>
</comment>